<dbReference type="InterPro" id="IPR036890">
    <property type="entry name" value="HATPase_C_sf"/>
</dbReference>
<dbReference type="InterPro" id="IPR008207">
    <property type="entry name" value="Sig_transdc_His_kin_Hpt_dom"/>
</dbReference>
<evidence type="ECO:0000256" key="1">
    <source>
        <dbReference type="ARBA" id="ARBA00000085"/>
    </source>
</evidence>
<evidence type="ECO:0000256" key="12">
    <source>
        <dbReference type="PROSITE-ProRule" id="PRU00110"/>
    </source>
</evidence>
<dbReference type="InterPro" id="IPR005467">
    <property type="entry name" value="His_kinase_dom"/>
</dbReference>
<protein>
    <recommendedName>
        <fullName evidence="3">histidine kinase</fullName>
        <ecNumber evidence="3">2.7.13.3</ecNumber>
    </recommendedName>
</protein>
<keyword evidence="8 17" id="KW-0067">ATP-binding</keyword>
<evidence type="ECO:0000256" key="10">
    <source>
        <dbReference type="ARBA" id="ARBA00023012"/>
    </source>
</evidence>
<evidence type="ECO:0000256" key="4">
    <source>
        <dbReference type="ARBA" id="ARBA00022475"/>
    </source>
</evidence>
<evidence type="ECO:0000256" key="2">
    <source>
        <dbReference type="ARBA" id="ARBA00004651"/>
    </source>
</evidence>
<dbReference type="PROSITE" id="PS50110">
    <property type="entry name" value="RESPONSE_REGULATORY"/>
    <property type="match status" value="1"/>
</dbReference>
<dbReference type="SUPFAM" id="SSF47226">
    <property type="entry name" value="Histidine-containing phosphotransfer domain, HPT domain"/>
    <property type="match status" value="1"/>
</dbReference>
<dbReference type="SMART" id="SM00388">
    <property type="entry name" value="HisKA"/>
    <property type="match status" value="1"/>
</dbReference>
<dbReference type="Gene3D" id="3.30.565.10">
    <property type="entry name" value="Histidine kinase-like ATPase, C-terminal domain"/>
    <property type="match status" value="1"/>
</dbReference>
<dbReference type="Gene3D" id="3.40.50.2300">
    <property type="match status" value="1"/>
</dbReference>
<dbReference type="PANTHER" id="PTHR45339">
    <property type="entry name" value="HYBRID SIGNAL TRANSDUCTION HISTIDINE KINASE J"/>
    <property type="match status" value="1"/>
</dbReference>
<evidence type="ECO:0000313" key="18">
    <source>
        <dbReference type="Proteomes" id="UP001589813"/>
    </source>
</evidence>
<dbReference type="InterPro" id="IPR003661">
    <property type="entry name" value="HisK_dim/P_dom"/>
</dbReference>
<dbReference type="InterPro" id="IPR000014">
    <property type="entry name" value="PAS"/>
</dbReference>
<dbReference type="InterPro" id="IPR003594">
    <property type="entry name" value="HATPase_dom"/>
</dbReference>
<dbReference type="CDD" id="cd00082">
    <property type="entry name" value="HisKA"/>
    <property type="match status" value="1"/>
</dbReference>
<dbReference type="Pfam" id="PF02518">
    <property type="entry name" value="HATPase_c"/>
    <property type="match status" value="1"/>
</dbReference>
<dbReference type="SUPFAM" id="SSF55785">
    <property type="entry name" value="PYP-like sensor domain (PAS domain)"/>
    <property type="match status" value="2"/>
</dbReference>
<evidence type="ECO:0000256" key="8">
    <source>
        <dbReference type="ARBA" id="ARBA00022840"/>
    </source>
</evidence>
<keyword evidence="5 13" id="KW-0597">Phosphoprotein</keyword>
<evidence type="ECO:0000259" key="16">
    <source>
        <dbReference type="PROSITE" id="PS50894"/>
    </source>
</evidence>
<keyword evidence="18" id="KW-1185">Reference proteome</keyword>
<dbReference type="EMBL" id="JBHLXP010000001">
    <property type="protein sequence ID" value="MFC0048313.1"/>
    <property type="molecule type" value="Genomic_DNA"/>
</dbReference>
<dbReference type="EC" id="2.7.13.3" evidence="3"/>
<evidence type="ECO:0000256" key="11">
    <source>
        <dbReference type="ARBA" id="ARBA00023136"/>
    </source>
</evidence>
<evidence type="ECO:0000256" key="5">
    <source>
        <dbReference type="ARBA" id="ARBA00022553"/>
    </source>
</evidence>
<dbReference type="Pfam" id="PF00512">
    <property type="entry name" value="HisKA"/>
    <property type="match status" value="1"/>
</dbReference>
<dbReference type="PROSITE" id="PS50109">
    <property type="entry name" value="HIS_KIN"/>
    <property type="match status" value="1"/>
</dbReference>
<keyword evidence="11" id="KW-0472">Membrane</keyword>
<accession>A0ABV6BE39</accession>
<dbReference type="InterPro" id="IPR035965">
    <property type="entry name" value="PAS-like_dom_sf"/>
</dbReference>
<dbReference type="RefSeq" id="WP_377242382.1">
    <property type="nucleotide sequence ID" value="NZ_JBHLXP010000001.1"/>
</dbReference>
<organism evidence="17 18">
    <name type="scientific">Rheinheimera tilapiae</name>
    <dbReference type="NCBI Taxonomy" id="875043"/>
    <lineage>
        <taxon>Bacteria</taxon>
        <taxon>Pseudomonadati</taxon>
        <taxon>Pseudomonadota</taxon>
        <taxon>Gammaproteobacteria</taxon>
        <taxon>Chromatiales</taxon>
        <taxon>Chromatiaceae</taxon>
        <taxon>Rheinheimera</taxon>
    </lineage>
</organism>
<dbReference type="CDD" id="cd00130">
    <property type="entry name" value="PAS"/>
    <property type="match status" value="1"/>
</dbReference>
<dbReference type="CDD" id="cd17546">
    <property type="entry name" value="REC_hyHK_CKI1_RcsC-like"/>
    <property type="match status" value="1"/>
</dbReference>
<keyword evidence="9" id="KW-1133">Transmembrane helix</keyword>
<reference evidence="17 18" key="1">
    <citation type="submission" date="2024-09" db="EMBL/GenBank/DDBJ databases">
        <authorList>
            <person name="Sun Q."/>
            <person name="Mori K."/>
        </authorList>
    </citation>
    <scope>NUCLEOTIDE SEQUENCE [LARGE SCALE GENOMIC DNA]</scope>
    <source>
        <strain evidence="17 18">KCTC 23315</strain>
    </source>
</reference>
<evidence type="ECO:0000256" key="9">
    <source>
        <dbReference type="ARBA" id="ARBA00022989"/>
    </source>
</evidence>
<evidence type="ECO:0000259" key="15">
    <source>
        <dbReference type="PROSITE" id="PS50110"/>
    </source>
</evidence>
<dbReference type="Pfam" id="PF08447">
    <property type="entry name" value="PAS_3"/>
    <property type="match status" value="2"/>
</dbReference>
<dbReference type="SMART" id="SM00448">
    <property type="entry name" value="REC"/>
    <property type="match status" value="1"/>
</dbReference>
<proteinExistence type="predicted"/>
<dbReference type="CDD" id="cd16922">
    <property type="entry name" value="HATPase_EvgS-ArcB-TorS-like"/>
    <property type="match status" value="1"/>
</dbReference>
<dbReference type="PROSITE" id="PS50894">
    <property type="entry name" value="HPT"/>
    <property type="match status" value="1"/>
</dbReference>
<comment type="catalytic activity">
    <reaction evidence="1">
        <text>ATP + protein L-histidine = ADP + protein N-phospho-L-histidine.</text>
        <dbReference type="EC" id="2.7.13.3"/>
    </reaction>
</comment>
<dbReference type="InterPro" id="IPR011006">
    <property type="entry name" value="CheY-like_superfamily"/>
</dbReference>
<keyword evidence="6" id="KW-0812">Transmembrane</keyword>
<evidence type="ECO:0000256" key="13">
    <source>
        <dbReference type="PROSITE-ProRule" id="PRU00169"/>
    </source>
</evidence>
<evidence type="ECO:0000313" key="17">
    <source>
        <dbReference type="EMBL" id="MFC0048313.1"/>
    </source>
</evidence>
<keyword evidence="10" id="KW-0902">Two-component regulatory system</keyword>
<dbReference type="SMART" id="SM00387">
    <property type="entry name" value="HATPase_c"/>
    <property type="match status" value="1"/>
</dbReference>
<dbReference type="SUPFAM" id="SSF47384">
    <property type="entry name" value="Homodimeric domain of signal transducing histidine kinase"/>
    <property type="match status" value="1"/>
</dbReference>
<feature type="modified residue" description="4-aspartylphosphate" evidence="13">
    <location>
        <position position="857"/>
    </location>
</feature>
<gene>
    <name evidence="17" type="ORF">ACFFJP_08430</name>
</gene>
<keyword evidence="7" id="KW-0547">Nucleotide-binding</keyword>
<feature type="domain" description="HPt" evidence="16">
    <location>
        <begin position="961"/>
        <end position="1059"/>
    </location>
</feature>
<feature type="modified residue" description="Phosphohistidine" evidence="12">
    <location>
        <position position="1000"/>
    </location>
</feature>
<dbReference type="Pfam" id="PF00072">
    <property type="entry name" value="Response_reg"/>
    <property type="match status" value="1"/>
</dbReference>
<dbReference type="SUPFAM" id="SSF55874">
    <property type="entry name" value="ATPase domain of HSP90 chaperone/DNA topoisomerase II/histidine kinase"/>
    <property type="match status" value="1"/>
</dbReference>
<dbReference type="Gene3D" id="1.10.287.130">
    <property type="match status" value="1"/>
</dbReference>
<dbReference type="Gene3D" id="3.30.450.20">
    <property type="entry name" value="PAS domain"/>
    <property type="match status" value="2"/>
</dbReference>
<dbReference type="InterPro" id="IPR004358">
    <property type="entry name" value="Sig_transdc_His_kin-like_C"/>
</dbReference>
<dbReference type="PRINTS" id="PR00344">
    <property type="entry name" value="BCTRLSENSOR"/>
</dbReference>
<dbReference type="SUPFAM" id="SSF52172">
    <property type="entry name" value="CheY-like"/>
    <property type="match status" value="1"/>
</dbReference>
<evidence type="ECO:0000256" key="7">
    <source>
        <dbReference type="ARBA" id="ARBA00022741"/>
    </source>
</evidence>
<comment type="caution">
    <text evidence="17">The sequence shown here is derived from an EMBL/GenBank/DDBJ whole genome shotgun (WGS) entry which is preliminary data.</text>
</comment>
<sequence>MTDEAADPQADLLISQLMVELSQCFERSVCDGGLLSLHLCRLMSVLQCDALAIYQPEHSGLAGIMVPDVNDEFARDYAKVAVTGLQFPERLSGAQLQIVSVSRTWNGRQALLLPVHSERNAGYLLLCGTSNCETIIQQLAPWRQLLNYFLSLESVTSCQVTETLLQQQATSAAEAICWQLDTKTGQLELGTDDLQWFGLKKDLDVPLTQQWLFQQMHPDDADRCRSAFERHLHGETSLYDCVGRIWHQGGYWIWVHCRGKLQCKAGQPNKMLGLFFDVSERMQTQLQLETLTACVPGVVFQYLRRVDGSRCFPYLSPQAEKLLSLPLHQLRQDATPLLQKVHPEDLPVLSQQLDQSSNSLAVLQARFRLRDSNGDYLWYLGKAQPELLPCGDVLWHGHLSDISAEIAVEEEMRIAREQAEQASRFKSSFLANMSHEIRTPMNGVLGMLDVLSAGLTEPQQRTNIRIMRDAATALLTVIDDILDFSKLDAGKLAVVPEPCEVTTLLAQIVGVLDELAFRQQVFLSYFIDPVVPSYVLADSGRVRQILLNLLSNAIKFSSGTGRQGRVHLALTVLDQDKHDVLLSFSVRDNGIGMSEVSQQRLFKPFIQADDSTSRRFGGTGLGLSISQQLVHLMGGLIEVSSQLELGSEFKVMLPLQALSIAGDTPGMRIKPVVVIISEPTSTQASDWLRYLQATGCEVQILTGPDAAILTECSVRVWLIDVSTDALSMLWLDLAGRIRKAQPEDGIVMLGRGRRRVPRLLAEKQVYLDANVLSRQVLYQAIELALGIELSPDSSVEVLPAAIPQLTQRILVLEDNSTNQIVIRQMLLQLGYQSDLAADGVQGLQSAQQQRYDLILTDLHMPLLDGYEFCRAWRDIEELQQRQPTPVLALTANVRPEEQQRCLEAGMNGCLTKPLPISALQQALQQWLPASPASASDSQPEEPVDRTSVLDFDRILLAKTVGEDAVEEVLADYASAYHQTMPAMTDAMANQQFGLVAALAHKLKSSTAFVGLHDFSDALVLLEQVARSGSDLDALNACWISCQHHALQVSNLFRRSAGAA</sequence>
<dbReference type="InterPro" id="IPR001789">
    <property type="entry name" value="Sig_transdc_resp-reg_receiver"/>
</dbReference>
<evidence type="ECO:0000259" key="14">
    <source>
        <dbReference type="PROSITE" id="PS50109"/>
    </source>
</evidence>
<evidence type="ECO:0000256" key="6">
    <source>
        <dbReference type="ARBA" id="ARBA00022692"/>
    </source>
</evidence>
<dbReference type="GO" id="GO:0005524">
    <property type="term" value="F:ATP binding"/>
    <property type="evidence" value="ECO:0007669"/>
    <property type="project" value="UniProtKB-KW"/>
</dbReference>
<dbReference type="PANTHER" id="PTHR45339:SF1">
    <property type="entry name" value="HYBRID SIGNAL TRANSDUCTION HISTIDINE KINASE J"/>
    <property type="match status" value="1"/>
</dbReference>
<dbReference type="Gene3D" id="1.20.120.160">
    <property type="entry name" value="HPT domain"/>
    <property type="match status" value="1"/>
</dbReference>
<keyword evidence="4" id="KW-1003">Cell membrane</keyword>
<name>A0ABV6BE39_9GAMM</name>
<dbReference type="Proteomes" id="UP001589813">
    <property type="component" value="Unassembled WGS sequence"/>
</dbReference>
<dbReference type="InterPro" id="IPR036097">
    <property type="entry name" value="HisK_dim/P_sf"/>
</dbReference>
<feature type="domain" description="Response regulatory" evidence="15">
    <location>
        <begin position="808"/>
        <end position="927"/>
    </location>
</feature>
<evidence type="ECO:0000256" key="3">
    <source>
        <dbReference type="ARBA" id="ARBA00012438"/>
    </source>
</evidence>
<dbReference type="InterPro" id="IPR013655">
    <property type="entry name" value="PAS_fold_3"/>
</dbReference>
<feature type="domain" description="Histidine kinase" evidence="14">
    <location>
        <begin position="432"/>
        <end position="657"/>
    </location>
</feature>
<comment type="subcellular location">
    <subcellularLocation>
        <location evidence="2">Cell membrane</location>
        <topology evidence="2">Multi-pass membrane protein</topology>
    </subcellularLocation>
</comment>
<dbReference type="InterPro" id="IPR036641">
    <property type="entry name" value="HPT_dom_sf"/>
</dbReference>